<comment type="caution">
    <text evidence="1">The sequence shown here is derived from an EMBL/GenBank/DDBJ whole genome shotgun (WGS) entry which is preliminary data.</text>
</comment>
<accession>A0A164IQZ2</accession>
<name>A0A164IQZ2_9CRUS</name>
<proteinExistence type="predicted"/>
<dbReference type="Proteomes" id="UP000076858">
    <property type="component" value="Unassembled WGS sequence"/>
</dbReference>
<feature type="non-terminal residue" evidence="1">
    <location>
        <position position="1"/>
    </location>
</feature>
<dbReference type="EMBL" id="LRGB01006677">
    <property type="protein sequence ID" value="KZS01525.1"/>
    <property type="molecule type" value="Genomic_DNA"/>
</dbReference>
<keyword evidence="2" id="KW-1185">Reference proteome</keyword>
<gene>
    <name evidence="1" type="ORF">APZ42_001787</name>
</gene>
<dbReference type="AlphaFoldDB" id="A0A164IQZ2"/>
<sequence>LLSESDSKESVIPEWVQRFKSESSKIKWTPKLKLLFRETCKKLLLPETVIELREQYGRKIIFISGVAIFVSQKLEQIKELIANNYRVEEIEIVGQSSIHIDCDLGKEIFQGINVGIVTDKLIVCADGNDKNRVWDVSGRN</sequence>
<feature type="non-terminal residue" evidence="1">
    <location>
        <position position="140"/>
    </location>
</feature>
<reference evidence="1 2" key="1">
    <citation type="submission" date="2016-03" db="EMBL/GenBank/DDBJ databases">
        <title>EvidentialGene: Evidence-directed Construction of Genes on Genomes.</title>
        <authorList>
            <person name="Gilbert D.G."/>
            <person name="Choi J.-H."/>
            <person name="Mockaitis K."/>
            <person name="Colbourne J."/>
            <person name="Pfrender M."/>
        </authorList>
    </citation>
    <scope>NUCLEOTIDE SEQUENCE [LARGE SCALE GENOMIC DNA]</scope>
    <source>
        <strain evidence="1 2">Xinb3</strain>
        <tissue evidence="1">Complete organism</tissue>
    </source>
</reference>
<organism evidence="1 2">
    <name type="scientific">Daphnia magna</name>
    <dbReference type="NCBI Taxonomy" id="35525"/>
    <lineage>
        <taxon>Eukaryota</taxon>
        <taxon>Metazoa</taxon>
        <taxon>Ecdysozoa</taxon>
        <taxon>Arthropoda</taxon>
        <taxon>Crustacea</taxon>
        <taxon>Branchiopoda</taxon>
        <taxon>Diplostraca</taxon>
        <taxon>Cladocera</taxon>
        <taxon>Anomopoda</taxon>
        <taxon>Daphniidae</taxon>
        <taxon>Daphnia</taxon>
    </lineage>
</organism>
<protein>
    <submittedName>
        <fullName evidence="1">Uncharacterized protein</fullName>
    </submittedName>
</protein>
<evidence type="ECO:0000313" key="2">
    <source>
        <dbReference type="Proteomes" id="UP000076858"/>
    </source>
</evidence>
<evidence type="ECO:0000313" key="1">
    <source>
        <dbReference type="EMBL" id="KZS01525.1"/>
    </source>
</evidence>